<keyword evidence="4" id="KW-1185">Reference proteome</keyword>
<dbReference type="InterPro" id="IPR052344">
    <property type="entry name" value="Transposase-related"/>
</dbReference>
<reference evidence="4" key="1">
    <citation type="journal article" date="2005" name="Science">
        <title>Life at depth: Photobacterium profundum genome sequence and expression analysis.</title>
        <authorList>
            <person name="Vezzi A."/>
            <person name="Campanaro S."/>
            <person name="D'Angelo M."/>
            <person name="Simonato F."/>
            <person name="Vitulo N."/>
            <person name="Lauro F.M."/>
            <person name="Cestaro A."/>
            <person name="Malacrida G."/>
            <person name="Simionati B."/>
            <person name="Cannata N."/>
            <person name="Romualdi C."/>
            <person name="Bartlett D.H."/>
            <person name="Valle G."/>
        </authorList>
    </citation>
    <scope>NUCLEOTIDE SEQUENCE [LARGE SCALE GENOMIC DNA]</scope>
    <source>
        <strain evidence="4">ATCC BAA-1253 / SS9</strain>
    </source>
</reference>
<feature type="domain" description="Transposase IS66 zinc-finger binding" evidence="2">
    <location>
        <begin position="33"/>
        <end position="77"/>
    </location>
</feature>
<feature type="domain" description="Transposase IS66 central" evidence="1">
    <location>
        <begin position="97"/>
        <end position="192"/>
    </location>
</feature>
<dbReference type="EMBL" id="CR378675">
    <property type="protein sequence ID" value="CAG22174.1"/>
    <property type="molecule type" value="Genomic_DNA"/>
</dbReference>
<dbReference type="eggNOG" id="COG3316">
    <property type="taxonomic scope" value="Bacteria"/>
</dbReference>
<evidence type="ECO:0000259" key="2">
    <source>
        <dbReference type="Pfam" id="PF13005"/>
    </source>
</evidence>
<gene>
    <name evidence="3" type="primary">PP4025</name>
    <name evidence="3" type="ordered locus">PBPRB0301</name>
</gene>
<name>Q6LKU9_PHOPR</name>
<evidence type="ECO:0000313" key="4">
    <source>
        <dbReference type="Proteomes" id="UP000000593"/>
    </source>
</evidence>
<dbReference type="AlphaFoldDB" id="Q6LKU9"/>
<dbReference type="Proteomes" id="UP000000593">
    <property type="component" value="Chromosome 2"/>
</dbReference>
<sequence length="200" mass="22698">MVTTSGRKVRGKRKPLPKDLPRERIVLDLTDEEKVCACCQGELHKTGEDVSEKLEFIPAVLKVLEYVRPKYGCRQCEQHAQSVAIKQQPVPTALIPKSYTTESLLANIILSKYQYALPLYRQETLFSQAGIDLPITTMARWVMQVSECFTPLYQRLKETLLNQTVVQADETPLNVLKENKQCYMWVYCSGADSPKASLEG</sequence>
<dbReference type="InterPro" id="IPR024474">
    <property type="entry name" value="Znf_dom_IS66"/>
</dbReference>
<accession>Q6LKU9</accession>
<dbReference type="PANTHER" id="PTHR33678">
    <property type="entry name" value="BLL1576 PROTEIN"/>
    <property type="match status" value="1"/>
</dbReference>
<dbReference type="NCBIfam" id="NF033517">
    <property type="entry name" value="transpos_IS66"/>
    <property type="match status" value="1"/>
</dbReference>
<dbReference type="HOGENOM" id="CLU_1365144_0_0_6"/>
<evidence type="ECO:0000259" key="1">
    <source>
        <dbReference type="Pfam" id="PF03050"/>
    </source>
</evidence>
<dbReference type="STRING" id="298386.PBPRB0301"/>
<dbReference type="Pfam" id="PF03050">
    <property type="entry name" value="DDE_Tnp_IS66"/>
    <property type="match status" value="1"/>
</dbReference>
<protein>
    <submittedName>
        <fullName evidence="3">Uncharacterized protein</fullName>
    </submittedName>
</protein>
<dbReference type="KEGG" id="ppr:PBPRB0301"/>
<proteinExistence type="predicted"/>
<evidence type="ECO:0000313" key="3">
    <source>
        <dbReference type="EMBL" id="CAG22174.1"/>
    </source>
</evidence>
<dbReference type="InterPro" id="IPR004291">
    <property type="entry name" value="Transposase_IS66_central"/>
</dbReference>
<dbReference type="Pfam" id="PF13005">
    <property type="entry name" value="zf-IS66"/>
    <property type="match status" value="1"/>
</dbReference>
<organism evidence="3 4">
    <name type="scientific">Photobacterium profundum (strain SS9)</name>
    <dbReference type="NCBI Taxonomy" id="298386"/>
    <lineage>
        <taxon>Bacteria</taxon>
        <taxon>Pseudomonadati</taxon>
        <taxon>Pseudomonadota</taxon>
        <taxon>Gammaproteobacteria</taxon>
        <taxon>Vibrionales</taxon>
        <taxon>Vibrionaceae</taxon>
        <taxon>Photobacterium</taxon>
    </lineage>
</organism>